<proteinExistence type="predicted"/>
<evidence type="ECO:0000256" key="1">
    <source>
        <dbReference type="SAM" id="MobiDB-lite"/>
    </source>
</evidence>
<keyword evidence="3" id="KW-1185">Reference proteome</keyword>
<feature type="region of interest" description="Disordered" evidence="1">
    <location>
        <begin position="55"/>
        <end position="108"/>
    </location>
</feature>
<gene>
    <name evidence="2" type="ORF">EJ06DRAFT_208760</name>
</gene>
<dbReference type="Proteomes" id="UP000799640">
    <property type="component" value="Unassembled WGS sequence"/>
</dbReference>
<sequence>MYSSKVPPDGPQADRTDYPSPVRPDGRTRGGEISAEYKQPGIEGSFITSQVRVQPDDHAHPKAATRIRQSSPSAPVLRPPIGPYSTPIPPRNDIPAQSYVPKKSRSSS</sequence>
<organism evidence="2 3">
    <name type="scientific">Trichodelitschia bisporula</name>
    <dbReference type="NCBI Taxonomy" id="703511"/>
    <lineage>
        <taxon>Eukaryota</taxon>
        <taxon>Fungi</taxon>
        <taxon>Dikarya</taxon>
        <taxon>Ascomycota</taxon>
        <taxon>Pezizomycotina</taxon>
        <taxon>Dothideomycetes</taxon>
        <taxon>Dothideomycetes incertae sedis</taxon>
        <taxon>Phaeotrichales</taxon>
        <taxon>Phaeotrichaceae</taxon>
        <taxon>Trichodelitschia</taxon>
    </lineage>
</organism>
<accession>A0A6G1I8N7</accession>
<protein>
    <submittedName>
        <fullName evidence="2">Uncharacterized protein</fullName>
    </submittedName>
</protein>
<evidence type="ECO:0000313" key="2">
    <source>
        <dbReference type="EMBL" id="KAF2404544.1"/>
    </source>
</evidence>
<feature type="region of interest" description="Disordered" evidence="1">
    <location>
        <begin position="1"/>
        <end position="43"/>
    </location>
</feature>
<dbReference type="EMBL" id="ML996688">
    <property type="protein sequence ID" value="KAF2404544.1"/>
    <property type="molecule type" value="Genomic_DNA"/>
</dbReference>
<dbReference type="AlphaFoldDB" id="A0A6G1I8N7"/>
<evidence type="ECO:0000313" key="3">
    <source>
        <dbReference type="Proteomes" id="UP000799640"/>
    </source>
</evidence>
<reference evidence="2" key="1">
    <citation type="journal article" date="2020" name="Stud. Mycol.">
        <title>101 Dothideomycetes genomes: a test case for predicting lifestyles and emergence of pathogens.</title>
        <authorList>
            <person name="Haridas S."/>
            <person name="Albert R."/>
            <person name="Binder M."/>
            <person name="Bloem J."/>
            <person name="Labutti K."/>
            <person name="Salamov A."/>
            <person name="Andreopoulos B."/>
            <person name="Baker S."/>
            <person name="Barry K."/>
            <person name="Bills G."/>
            <person name="Bluhm B."/>
            <person name="Cannon C."/>
            <person name="Castanera R."/>
            <person name="Culley D."/>
            <person name="Daum C."/>
            <person name="Ezra D."/>
            <person name="Gonzalez J."/>
            <person name="Henrissat B."/>
            <person name="Kuo A."/>
            <person name="Liang C."/>
            <person name="Lipzen A."/>
            <person name="Lutzoni F."/>
            <person name="Magnuson J."/>
            <person name="Mondo S."/>
            <person name="Nolan M."/>
            <person name="Ohm R."/>
            <person name="Pangilinan J."/>
            <person name="Park H.-J."/>
            <person name="Ramirez L."/>
            <person name="Alfaro M."/>
            <person name="Sun H."/>
            <person name="Tritt A."/>
            <person name="Yoshinaga Y."/>
            <person name="Zwiers L.-H."/>
            <person name="Turgeon B."/>
            <person name="Goodwin S."/>
            <person name="Spatafora J."/>
            <person name="Crous P."/>
            <person name="Grigoriev I."/>
        </authorList>
    </citation>
    <scope>NUCLEOTIDE SEQUENCE</scope>
    <source>
        <strain evidence="2">CBS 262.69</strain>
    </source>
</reference>
<name>A0A6G1I8N7_9PEZI</name>
<feature type="compositionally biased region" description="Pro residues" evidence="1">
    <location>
        <begin position="77"/>
        <end position="92"/>
    </location>
</feature>